<sequence>MVTVVQTGTISTTRYCVHTVLCSCCRRLIAQPARFGHEQVSWTIAPCTSSSHHPRFLSRQKASCTTRVLTPDFQAEAA</sequence>
<dbReference type="Proteomes" id="UP001302812">
    <property type="component" value="Unassembled WGS sequence"/>
</dbReference>
<evidence type="ECO:0000313" key="2">
    <source>
        <dbReference type="Proteomes" id="UP001302812"/>
    </source>
</evidence>
<dbReference type="RefSeq" id="XP_064667182.1">
    <property type="nucleotide sequence ID" value="XM_064818629.1"/>
</dbReference>
<dbReference type="GeneID" id="89942755"/>
<keyword evidence="2" id="KW-1185">Reference proteome</keyword>
<proteinExistence type="predicted"/>
<reference evidence="1" key="2">
    <citation type="submission" date="2023-05" db="EMBL/GenBank/DDBJ databases">
        <authorList>
            <consortium name="Lawrence Berkeley National Laboratory"/>
            <person name="Steindorff A."/>
            <person name="Hensen N."/>
            <person name="Bonometti L."/>
            <person name="Westerberg I."/>
            <person name="Brannstrom I.O."/>
            <person name="Guillou S."/>
            <person name="Cros-Aarteil S."/>
            <person name="Calhoun S."/>
            <person name="Haridas S."/>
            <person name="Kuo A."/>
            <person name="Mondo S."/>
            <person name="Pangilinan J."/>
            <person name="Riley R."/>
            <person name="Labutti K."/>
            <person name="Andreopoulos B."/>
            <person name="Lipzen A."/>
            <person name="Chen C."/>
            <person name="Yanf M."/>
            <person name="Daum C."/>
            <person name="Ng V."/>
            <person name="Clum A."/>
            <person name="Ohm R."/>
            <person name="Martin F."/>
            <person name="Silar P."/>
            <person name="Natvig D."/>
            <person name="Lalanne C."/>
            <person name="Gautier V."/>
            <person name="Ament-Velasquez S.L."/>
            <person name="Kruys A."/>
            <person name="Hutchinson M.I."/>
            <person name="Powell A.J."/>
            <person name="Barry K."/>
            <person name="Miller A.N."/>
            <person name="Grigoriev I.V."/>
            <person name="Debuchy R."/>
            <person name="Gladieux P."/>
            <person name="Thoren M.H."/>
            <person name="Johannesson H."/>
        </authorList>
    </citation>
    <scope>NUCLEOTIDE SEQUENCE</scope>
    <source>
        <strain evidence="1">CBS 508.74</strain>
    </source>
</reference>
<protein>
    <submittedName>
        <fullName evidence="1">Uncharacterized protein</fullName>
    </submittedName>
</protein>
<dbReference type="EMBL" id="MU853355">
    <property type="protein sequence ID" value="KAK4109612.1"/>
    <property type="molecule type" value="Genomic_DNA"/>
</dbReference>
<comment type="caution">
    <text evidence="1">The sequence shown here is derived from an EMBL/GenBank/DDBJ whole genome shotgun (WGS) entry which is preliminary data.</text>
</comment>
<evidence type="ECO:0000313" key="1">
    <source>
        <dbReference type="EMBL" id="KAK4109612.1"/>
    </source>
</evidence>
<gene>
    <name evidence="1" type="ORF">N656DRAFT_831483</name>
</gene>
<reference evidence="1" key="1">
    <citation type="journal article" date="2023" name="Mol. Phylogenet. Evol.">
        <title>Genome-scale phylogeny and comparative genomics of the fungal order Sordariales.</title>
        <authorList>
            <person name="Hensen N."/>
            <person name="Bonometti L."/>
            <person name="Westerberg I."/>
            <person name="Brannstrom I.O."/>
            <person name="Guillou S."/>
            <person name="Cros-Aarteil S."/>
            <person name="Calhoun S."/>
            <person name="Haridas S."/>
            <person name="Kuo A."/>
            <person name="Mondo S."/>
            <person name="Pangilinan J."/>
            <person name="Riley R."/>
            <person name="LaButti K."/>
            <person name="Andreopoulos B."/>
            <person name="Lipzen A."/>
            <person name="Chen C."/>
            <person name="Yan M."/>
            <person name="Daum C."/>
            <person name="Ng V."/>
            <person name="Clum A."/>
            <person name="Steindorff A."/>
            <person name="Ohm R.A."/>
            <person name="Martin F."/>
            <person name="Silar P."/>
            <person name="Natvig D.O."/>
            <person name="Lalanne C."/>
            <person name="Gautier V."/>
            <person name="Ament-Velasquez S.L."/>
            <person name="Kruys A."/>
            <person name="Hutchinson M.I."/>
            <person name="Powell A.J."/>
            <person name="Barry K."/>
            <person name="Miller A.N."/>
            <person name="Grigoriev I.V."/>
            <person name="Debuchy R."/>
            <person name="Gladieux P."/>
            <person name="Hiltunen Thoren M."/>
            <person name="Johannesson H."/>
        </authorList>
    </citation>
    <scope>NUCLEOTIDE SEQUENCE</scope>
    <source>
        <strain evidence="1">CBS 508.74</strain>
    </source>
</reference>
<organism evidence="1 2">
    <name type="scientific">Canariomyces notabilis</name>
    <dbReference type="NCBI Taxonomy" id="2074819"/>
    <lineage>
        <taxon>Eukaryota</taxon>
        <taxon>Fungi</taxon>
        <taxon>Dikarya</taxon>
        <taxon>Ascomycota</taxon>
        <taxon>Pezizomycotina</taxon>
        <taxon>Sordariomycetes</taxon>
        <taxon>Sordariomycetidae</taxon>
        <taxon>Sordariales</taxon>
        <taxon>Chaetomiaceae</taxon>
        <taxon>Canariomyces</taxon>
    </lineage>
</organism>
<accession>A0AAN6QN65</accession>
<name>A0AAN6QN65_9PEZI</name>
<dbReference type="AlphaFoldDB" id="A0AAN6QN65"/>